<dbReference type="EC" id="1.1.2.4" evidence="7"/>
<dbReference type="InterPro" id="IPR016166">
    <property type="entry name" value="FAD-bd_PCMH"/>
</dbReference>
<name>A0ABD5V8X6_9EURY</name>
<comment type="similarity">
    <text evidence="2">Belongs to the FAD-binding oxidoreductase/transferase type 4 family.</text>
</comment>
<comment type="cofactor">
    <cofactor evidence="1">
        <name>FAD</name>
        <dbReference type="ChEBI" id="CHEBI:57692"/>
    </cofactor>
</comment>
<evidence type="ECO:0000256" key="1">
    <source>
        <dbReference type="ARBA" id="ARBA00001974"/>
    </source>
</evidence>
<dbReference type="SUPFAM" id="SSF55103">
    <property type="entry name" value="FAD-linked oxidases, C-terminal domain"/>
    <property type="match status" value="1"/>
</dbReference>
<dbReference type="PANTHER" id="PTHR11748:SF111">
    <property type="entry name" value="D-LACTATE DEHYDROGENASE, MITOCHONDRIAL-RELATED"/>
    <property type="match status" value="1"/>
</dbReference>
<dbReference type="GO" id="GO:0004458">
    <property type="term" value="F:D-lactate dehydrogenase (cytochrome) activity"/>
    <property type="evidence" value="ECO:0007669"/>
    <property type="project" value="UniProtKB-EC"/>
</dbReference>
<gene>
    <name evidence="10" type="ORF">ACFQGH_18450</name>
</gene>
<comment type="caution">
    <text evidence="10">The sequence shown here is derived from an EMBL/GenBank/DDBJ whole genome shotgun (WGS) entry which is preliminary data.</text>
</comment>
<proteinExistence type="inferred from homology"/>
<dbReference type="InterPro" id="IPR016169">
    <property type="entry name" value="FAD-bd_PCMH_sub2"/>
</dbReference>
<evidence type="ECO:0000256" key="8">
    <source>
        <dbReference type="SAM" id="MobiDB-lite"/>
    </source>
</evidence>
<dbReference type="InterPro" id="IPR016171">
    <property type="entry name" value="Vanillyl_alc_oxidase_C-sub2"/>
</dbReference>
<dbReference type="PROSITE" id="PS51387">
    <property type="entry name" value="FAD_PCMH"/>
    <property type="match status" value="1"/>
</dbReference>
<feature type="region of interest" description="Disordered" evidence="8">
    <location>
        <begin position="1"/>
        <end position="22"/>
    </location>
</feature>
<reference evidence="10 11" key="1">
    <citation type="journal article" date="2019" name="Int. J. Syst. Evol. Microbiol.">
        <title>The Global Catalogue of Microorganisms (GCM) 10K type strain sequencing project: providing services to taxonomists for standard genome sequencing and annotation.</title>
        <authorList>
            <consortium name="The Broad Institute Genomics Platform"/>
            <consortium name="The Broad Institute Genome Sequencing Center for Infectious Disease"/>
            <person name="Wu L."/>
            <person name="Ma J."/>
        </authorList>
    </citation>
    <scope>NUCLEOTIDE SEQUENCE [LARGE SCALE GENOMIC DNA]</scope>
    <source>
        <strain evidence="10 11">CGMCC 1.3240</strain>
    </source>
</reference>
<dbReference type="Gene3D" id="1.10.45.10">
    <property type="entry name" value="Vanillyl-alcohol Oxidase, Chain A, domain 4"/>
    <property type="match status" value="1"/>
</dbReference>
<protein>
    <recommendedName>
        <fullName evidence="7">D-lactate dehydrogenase (cytochrome)</fullName>
        <ecNumber evidence="7">1.1.2.4</ecNumber>
    </recommendedName>
</protein>
<evidence type="ECO:0000313" key="11">
    <source>
        <dbReference type="Proteomes" id="UP001596312"/>
    </source>
</evidence>
<sequence length="482" mass="51318">MDGCKRLSASHPPPDTTQTMGHDHDYDCSFVTDVVTEGRVSTAEDVLDAHAKDEGPHEAHRPDVVVWPDSTREIAALLAEANDRTVPVTPWSGGTSIEGNPIPVAGGIVLNTSEFDEITVRHDDLQAVVGPGVVYDDLNAALASHNLRFAPGIAAGDIATIGGMIANNASGLNAVRYGVTGDHVLRLEVVLPDGRIIECGRDVPKSTAGYNLKDLFVGSEGTLGVITEATLSLEGIAQHRHAALVTFPSSVAASQAVSTIMASGLTPGALEFMDTQLVELLNDYNDDADFPAAPLLLIELHGNSGDLSTQMDRVRTICEDHDAIEWSEADTDDIETIWRARRDAYPAACEYYADQTVGVIGDVVVPISRYPDIVSRIETISDELELLTPCVGHAGDGNIHFLPVVDTDDPAAMDRVQELTDAIVSEALELGGTATGEHGIGIGKRKFMRQEHGDAVDVMSGIKDAIDPRGIMNPGKTLPNDD</sequence>
<organism evidence="10 11">
    <name type="scientific">Halalkalicoccus tibetensis</name>
    <dbReference type="NCBI Taxonomy" id="175632"/>
    <lineage>
        <taxon>Archaea</taxon>
        <taxon>Methanobacteriati</taxon>
        <taxon>Methanobacteriota</taxon>
        <taxon>Stenosarchaea group</taxon>
        <taxon>Halobacteria</taxon>
        <taxon>Halobacteriales</taxon>
        <taxon>Halococcaceae</taxon>
        <taxon>Halalkalicoccus</taxon>
    </lineage>
</organism>
<evidence type="ECO:0000256" key="2">
    <source>
        <dbReference type="ARBA" id="ARBA00008000"/>
    </source>
</evidence>
<dbReference type="FunFam" id="3.30.70.2740:FF:000001">
    <property type="entry name" value="D-lactate dehydrogenase mitochondrial"/>
    <property type="match status" value="1"/>
</dbReference>
<dbReference type="Pfam" id="PF01565">
    <property type="entry name" value="FAD_binding_4"/>
    <property type="match status" value="1"/>
</dbReference>
<dbReference type="InterPro" id="IPR006094">
    <property type="entry name" value="Oxid_FAD_bind_N"/>
</dbReference>
<dbReference type="Gene3D" id="3.30.70.2740">
    <property type="match status" value="1"/>
</dbReference>
<evidence type="ECO:0000256" key="3">
    <source>
        <dbReference type="ARBA" id="ARBA00022630"/>
    </source>
</evidence>
<keyword evidence="11" id="KW-1185">Reference proteome</keyword>
<dbReference type="Proteomes" id="UP001596312">
    <property type="component" value="Unassembled WGS sequence"/>
</dbReference>
<dbReference type="InterPro" id="IPR004113">
    <property type="entry name" value="FAD-bd_oxidored_4_C"/>
</dbReference>
<keyword evidence="3" id="KW-0285">Flavoprotein</keyword>
<accession>A0ABD5V8X6</accession>
<dbReference type="Pfam" id="PF02913">
    <property type="entry name" value="FAD-oxidase_C"/>
    <property type="match status" value="1"/>
</dbReference>
<evidence type="ECO:0000256" key="5">
    <source>
        <dbReference type="ARBA" id="ARBA00022946"/>
    </source>
</evidence>
<feature type="domain" description="FAD-binding PCMH-type" evidence="9">
    <location>
        <begin position="58"/>
        <end position="236"/>
    </location>
</feature>
<dbReference type="FunFam" id="1.10.45.10:FF:000001">
    <property type="entry name" value="D-lactate dehydrogenase mitochondrial"/>
    <property type="match status" value="1"/>
</dbReference>
<dbReference type="EMBL" id="JBHSXQ010000007">
    <property type="protein sequence ID" value="MFC6907166.1"/>
    <property type="molecule type" value="Genomic_DNA"/>
</dbReference>
<dbReference type="AlphaFoldDB" id="A0ABD5V8X6"/>
<keyword evidence="4" id="KW-0274">FAD</keyword>
<keyword evidence="5" id="KW-0809">Transit peptide</keyword>
<evidence type="ECO:0000256" key="4">
    <source>
        <dbReference type="ARBA" id="ARBA00022827"/>
    </source>
</evidence>
<evidence type="ECO:0000259" key="9">
    <source>
        <dbReference type="PROSITE" id="PS51387"/>
    </source>
</evidence>
<evidence type="ECO:0000256" key="7">
    <source>
        <dbReference type="ARBA" id="ARBA00038897"/>
    </source>
</evidence>
<dbReference type="SUPFAM" id="SSF56176">
    <property type="entry name" value="FAD-binding/transporter-associated domain-like"/>
    <property type="match status" value="1"/>
</dbReference>
<evidence type="ECO:0000256" key="6">
    <source>
        <dbReference type="ARBA" id="ARBA00023002"/>
    </source>
</evidence>
<dbReference type="InterPro" id="IPR036318">
    <property type="entry name" value="FAD-bd_PCMH-like_sf"/>
</dbReference>
<dbReference type="InterPro" id="IPR016164">
    <property type="entry name" value="FAD-linked_Oxase-like_C"/>
</dbReference>
<evidence type="ECO:0000313" key="10">
    <source>
        <dbReference type="EMBL" id="MFC6907166.1"/>
    </source>
</evidence>
<keyword evidence="6" id="KW-0560">Oxidoreductase</keyword>
<dbReference type="RefSeq" id="WP_340605756.1">
    <property type="nucleotide sequence ID" value="NZ_JBBMXV010000007.1"/>
</dbReference>
<dbReference type="Gene3D" id="3.30.465.10">
    <property type="match status" value="1"/>
</dbReference>
<dbReference type="PANTHER" id="PTHR11748">
    <property type="entry name" value="D-LACTATE DEHYDROGENASE"/>
    <property type="match status" value="1"/>
</dbReference>